<dbReference type="SUPFAM" id="SSF52540">
    <property type="entry name" value="P-loop containing nucleoside triphosphate hydrolases"/>
    <property type="match status" value="1"/>
</dbReference>
<dbReference type="GO" id="GO:0005524">
    <property type="term" value="F:ATP binding"/>
    <property type="evidence" value="ECO:0007669"/>
    <property type="project" value="UniProtKB-KW"/>
</dbReference>
<dbReference type="PROSITE" id="PS00211">
    <property type="entry name" value="ABC_TRANSPORTER_1"/>
    <property type="match status" value="1"/>
</dbReference>
<proteinExistence type="inferred from homology"/>
<evidence type="ECO:0000256" key="8">
    <source>
        <dbReference type="ARBA" id="ARBA00024722"/>
    </source>
</evidence>
<comment type="caution">
    <text evidence="10">The sequence shown here is derived from an EMBL/GenBank/DDBJ whole genome shotgun (WGS) entry which is preliminary data.</text>
</comment>
<dbReference type="InterPro" id="IPR027417">
    <property type="entry name" value="P-loop_NTPase"/>
</dbReference>
<dbReference type="Gene3D" id="3.40.50.300">
    <property type="entry name" value="P-loop containing nucleotide triphosphate hydrolases"/>
    <property type="match status" value="1"/>
</dbReference>
<gene>
    <name evidence="10" type="ORF">JQ619_25335</name>
</gene>
<keyword evidence="5 10" id="KW-0067">ATP-binding</keyword>
<organism evidence="10 11">
    <name type="scientific">Bradyrhizobium denitrificans</name>
    <dbReference type="NCBI Taxonomy" id="2734912"/>
    <lineage>
        <taxon>Bacteria</taxon>
        <taxon>Pseudomonadati</taxon>
        <taxon>Pseudomonadota</taxon>
        <taxon>Alphaproteobacteria</taxon>
        <taxon>Hyphomicrobiales</taxon>
        <taxon>Nitrobacteraceae</taxon>
        <taxon>Bradyrhizobium</taxon>
    </lineage>
</organism>
<evidence type="ECO:0000256" key="2">
    <source>
        <dbReference type="ARBA" id="ARBA00022448"/>
    </source>
</evidence>
<dbReference type="Proteomes" id="UP001314635">
    <property type="component" value="Unassembled WGS sequence"/>
</dbReference>
<keyword evidence="11" id="KW-1185">Reference proteome</keyword>
<dbReference type="EMBL" id="JAFCLK010000026">
    <property type="protein sequence ID" value="MBR1139089.1"/>
    <property type="molecule type" value="Genomic_DNA"/>
</dbReference>
<dbReference type="InterPro" id="IPR017871">
    <property type="entry name" value="ABC_transporter-like_CS"/>
</dbReference>
<reference evidence="11" key="1">
    <citation type="journal article" date="2021" name="ISME J.">
        <title>Evolutionary origin and ecological implication of a unique nif island in free-living Bradyrhizobium lineages.</title>
        <authorList>
            <person name="Tao J."/>
        </authorList>
    </citation>
    <scope>NUCLEOTIDE SEQUENCE [LARGE SCALE GENOMIC DNA]</scope>
    <source>
        <strain evidence="11">SZCCT0094</strain>
    </source>
</reference>
<name>A0ABS5GDM3_9BRAD</name>
<keyword evidence="6" id="KW-1278">Translocase</keyword>
<evidence type="ECO:0000256" key="5">
    <source>
        <dbReference type="ARBA" id="ARBA00022840"/>
    </source>
</evidence>
<dbReference type="Pfam" id="PF00005">
    <property type="entry name" value="ABC_tran"/>
    <property type="match status" value="1"/>
</dbReference>
<evidence type="ECO:0000256" key="6">
    <source>
        <dbReference type="ARBA" id="ARBA00022967"/>
    </source>
</evidence>
<comment type="similarity">
    <text evidence="1">Belongs to the ABC transporter superfamily.</text>
</comment>
<dbReference type="SMART" id="SM00382">
    <property type="entry name" value="AAA"/>
    <property type="match status" value="1"/>
</dbReference>
<dbReference type="InterPro" id="IPR003439">
    <property type="entry name" value="ABC_transporter-like_ATP-bd"/>
</dbReference>
<keyword evidence="7" id="KW-0472">Membrane</keyword>
<comment type="function">
    <text evidence="8">Involved in beta-(1--&gt;2)glucan export. Transmembrane domains (TMD) form a pore in the inner membrane and the ATP-binding domain (NBD) is responsible for energy generation.</text>
</comment>
<dbReference type="InterPro" id="IPR003593">
    <property type="entry name" value="AAA+_ATPase"/>
</dbReference>
<evidence type="ECO:0000256" key="7">
    <source>
        <dbReference type="ARBA" id="ARBA00023136"/>
    </source>
</evidence>
<evidence type="ECO:0000313" key="11">
    <source>
        <dbReference type="Proteomes" id="UP001314635"/>
    </source>
</evidence>
<accession>A0ABS5GDM3</accession>
<sequence>MTAGIRVQDLAKAYDARPVFRGLSLDVAPGEFVALLGPSGAGKTTLLRCMTRSLDADRGQIWLAGHAMHELRNGALASARRDIGFVFQQFNLVQRRSALENALAGRLASVPLWRILSGRYERGDLRAAEHALARVGLRDRSQTRADCLSGGQQQRVAIARALVQGSKVLLADEPVASLDPRSARDVLGIMRSIAHDDGLAVLCSLHQHDLAAEYADRVVAIGDLLRPVGRPS</sequence>
<evidence type="ECO:0000256" key="4">
    <source>
        <dbReference type="ARBA" id="ARBA00022741"/>
    </source>
</evidence>
<evidence type="ECO:0000313" key="10">
    <source>
        <dbReference type="EMBL" id="MBR1139089.1"/>
    </source>
</evidence>
<keyword evidence="4" id="KW-0547">Nucleotide-binding</keyword>
<dbReference type="PANTHER" id="PTHR43166">
    <property type="entry name" value="AMINO ACID IMPORT ATP-BINDING PROTEIN"/>
    <property type="match status" value="1"/>
</dbReference>
<dbReference type="PROSITE" id="PS50893">
    <property type="entry name" value="ABC_TRANSPORTER_2"/>
    <property type="match status" value="1"/>
</dbReference>
<evidence type="ECO:0000259" key="9">
    <source>
        <dbReference type="PROSITE" id="PS50893"/>
    </source>
</evidence>
<evidence type="ECO:0000256" key="1">
    <source>
        <dbReference type="ARBA" id="ARBA00005417"/>
    </source>
</evidence>
<dbReference type="PANTHER" id="PTHR43166:SF6">
    <property type="entry name" value="PHOSPHONATES IMPORT ATP-BINDING PROTEIN PHNC"/>
    <property type="match status" value="1"/>
</dbReference>
<keyword evidence="3" id="KW-1003">Cell membrane</keyword>
<protein>
    <submittedName>
        <fullName evidence="10">ATP-binding cassette domain-containing protein</fullName>
    </submittedName>
</protein>
<feature type="domain" description="ABC transporter" evidence="9">
    <location>
        <begin position="5"/>
        <end position="228"/>
    </location>
</feature>
<evidence type="ECO:0000256" key="3">
    <source>
        <dbReference type="ARBA" id="ARBA00022475"/>
    </source>
</evidence>
<dbReference type="InterPro" id="IPR050086">
    <property type="entry name" value="MetN_ABC_transporter-like"/>
</dbReference>
<keyword evidence="2" id="KW-0813">Transport</keyword>
<dbReference type="RefSeq" id="WP_172236682.1">
    <property type="nucleotide sequence ID" value="NZ_JABFDP010000011.1"/>
</dbReference>